<accession>A0ABY9X2P0</accession>
<evidence type="ECO:0000256" key="1">
    <source>
        <dbReference type="SAM" id="Phobius"/>
    </source>
</evidence>
<feature type="transmembrane region" description="Helical" evidence="1">
    <location>
        <begin position="152"/>
        <end position="171"/>
    </location>
</feature>
<feature type="transmembrane region" description="Helical" evidence="1">
    <location>
        <begin position="88"/>
        <end position="108"/>
    </location>
</feature>
<feature type="transmembrane region" description="Helical" evidence="1">
    <location>
        <begin position="54"/>
        <end position="76"/>
    </location>
</feature>
<keyword evidence="3" id="KW-1185">Reference proteome</keyword>
<evidence type="ECO:0000313" key="3">
    <source>
        <dbReference type="Proteomes" id="UP001611383"/>
    </source>
</evidence>
<keyword evidence="1" id="KW-0472">Membrane</keyword>
<gene>
    <name evidence="2" type="ORF">F0U60_40150</name>
</gene>
<reference evidence="2 3" key="1">
    <citation type="submission" date="2019-08" db="EMBL/GenBank/DDBJ databases">
        <title>Archangium and Cystobacter genomes.</title>
        <authorList>
            <person name="Chen I.-C.K."/>
            <person name="Wielgoss S."/>
        </authorList>
    </citation>
    <scope>NUCLEOTIDE SEQUENCE [LARGE SCALE GENOMIC DNA]</scope>
    <source>
        <strain evidence="2 3">Cbm 6</strain>
    </source>
</reference>
<evidence type="ECO:0000313" key="2">
    <source>
        <dbReference type="EMBL" id="WNG49645.1"/>
    </source>
</evidence>
<keyword evidence="1" id="KW-0812">Transmembrane</keyword>
<feature type="transmembrane region" description="Helical" evidence="1">
    <location>
        <begin position="120"/>
        <end position="140"/>
    </location>
</feature>
<evidence type="ECO:0008006" key="4">
    <source>
        <dbReference type="Google" id="ProtNLM"/>
    </source>
</evidence>
<dbReference type="Proteomes" id="UP001611383">
    <property type="component" value="Chromosome"/>
</dbReference>
<protein>
    <recommendedName>
        <fullName evidence="4">DUF998 domain-containing protein</fullName>
    </recommendedName>
</protein>
<keyword evidence="1" id="KW-1133">Transmembrane helix</keyword>
<sequence>MSQPLLRESRPNLPLLWEGLAASVGGLLWLVAYAASVELGRENGSARADASASWLAWSYFTAFAGATLALGASLVGLQVRRWRRKTSLAGLLLATIAVGSSLANTVLLTGLLGRPRFDPFHGGTGAMATCVSAVLLGVATWRERSIPRRASIALLAVGSLTVVLIFASTLSFGPVPAYFVDDLPFGLAGAAWIALGAMMRVHGWRG</sequence>
<feature type="transmembrane region" description="Helical" evidence="1">
    <location>
        <begin position="12"/>
        <end position="34"/>
    </location>
</feature>
<feature type="transmembrane region" description="Helical" evidence="1">
    <location>
        <begin position="183"/>
        <end position="201"/>
    </location>
</feature>
<dbReference type="RefSeq" id="WP_395807781.1">
    <property type="nucleotide sequence ID" value="NZ_CP043494.1"/>
</dbReference>
<name>A0ABY9X2P0_9BACT</name>
<proteinExistence type="predicted"/>
<dbReference type="EMBL" id="CP043494">
    <property type="protein sequence ID" value="WNG49645.1"/>
    <property type="molecule type" value="Genomic_DNA"/>
</dbReference>
<organism evidence="2 3">
    <name type="scientific">Archangium minus</name>
    <dbReference type="NCBI Taxonomy" id="83450"/>
    <lineage>
        <taxon>Bacteria</taxon>
        <taxon>Pseudomonadati</taxon>
        <taxon>Myxococcota</taxon>
        <taxon>Myxococcia</taxon>
        <taxon>Myxococcales</taxon>
        <taxon>Cystobacterineae</taxon>
        <taxon>Archangiaceae</taxon>
        <taxon>Archangium</taxon>
    </lineage>
</organism>